<proteinExistence type="predicted"/>
<evidence type="ECO:0000256" key="3">
    <source>
        <dbReference type="ARBA" id="ARBA00022553"/>
    </source>
</evidence>
<comment type="caution">
    <text evidence="11">The sequence shown here is derived from an EMBL/GenBank/DDBJ whole genome shotgun (WGS) entry which is preliminary data.</text>
</comment>
<feature type="transmembrane region" description="Helical" evidence="9">
    <location>
        <begin position="64"/>
        <end position="84"/>
    </location>
</feature>
<evidence type="ECO:0000256" key="2">
    <source>
        <dbReference type="ARBA" id="ARBA00012438"/>
    </source>
</evidence>
<dbReference type="InterPro" id="IPR050482">
    <property type="entry name" value="Sensor_HK_TwoCompSys"/>
</dbReference>
<dbReference type="CDD" id="cd16917">
    <property type="entry name" value="HATPase_UhpB-NarQ-NarX-like"/>
    <property type="match status" value="1"/>
</dbReference>
<comment type="catalytic activity">
    <reaction evidence="1">
        <text>ATP + protein L-histidine = ADP + protein N-phospho-L-histidine.</text>
        <dbReference type="EC" id="2.7.13.3"/>
    </reaction>
</comment>
<dbReference type="InterPro" id="IPR003594">
    <property type="entry name" value="HATPase_dom"/>
</dbReference>
<keyword evidence="12" id="KW-1185">Reference proteome</keyword>
<dbReference type="InterPro" id="IPR055558">
    <property type="entry name" value="DUF7134"/>
</dbReference>
<dbReference type="GO" id="GO:0000155">
    <property type="term" value="F:phosphorelay sensor kinase activity"/>
    <property type="evidence" value="ECO:0007669"/>
    <property type="project" value="InterPro"/>
</dbReference>
<dbReference type="Gene3D" id="3.30.565.10">
    <property type="entry name" value="Histidine kinase-like ATPase, C-terminal domain"/>
    <property type="match status" value="1"/>
</dbReference>
<evidence type="ECO:0000256" key="5">
    <source>
        <dbReference type="ARBA" id="ARBA00022741"/>
    </source>
</evidence>
<keyword evidence="7" id="KW-0067">ATP-binding</keyword>
<dbReference type="AlphaFoldDB" id="A0A371NSC1"/>
<keyword evidence="5" id="KW-0547">Nucleotide-binding</keyword>
<keyword evidence="6 11" id="KW-0418">Kinase</keyword>
<feature type="transmembrane region" description="Helical" evidence="9">
    <location>
        <begin position="134"/>
        <end position="155"/>
    </location>
</feature>
<evidence type="ECO:0000259" key="10">
    <source>
        <dbReference type="SMART" id="SM00387"/>
    </source>
</evidence>
<keyword evidence="9" id="KW-0812">Transmembrane</keyword>
<keyword evidence="4" id="KW-0808">Transferase</keyword>
<dbReference type="PANTHER" id="PTHR24421">
    <property type="entry name" value="NITRATE/NITRITE SENSOR PROTEIN NARX-RELATED"/>
    <property type="match status" value="1"/>
</dbReference>
<evidence type="ECO:0000256" key="1">
    <source>
        <dbReference type="ARBA" id="ARBA00000085"/>
    </source>
</evidence>
<organism evidence="11 12">
    <name type="scientific">Microbacterium bovistercoris</name>
    <dbReference type="NCBI Taxonomy" id="2293570"/>
    <lineage>
        <taxon>Bacteria</taxon>
        <taxon>Bacillati</taxon>
        <taxon>Actinomycetota</taxon>
        <taxon>Actinomycetes</taxon>
        <taxon>Micrococcales</taxon>
        <taxon>Microbacteriaceae</taxon>
        <taxon>Microbacterium</taxon>
    </lineage>
</organism>
<dbReference type="SMART" id="SM00387">
    <property type="entry name" value="HATPase_c"/>
    <property type="match status" value="1"/>
</dbReference>
<dbReference type="InterPro" id="IPR011712">
    <property type="entry name" value="Sig_transdc_His_kin_sub3_dim/P"/>
</dbReference>
<dbReference type="EC" id="2.7.13.3" evidence="2"/>
<keyword evidence="9" id="KW-0472">Membrane</keyword>
<feature type="domain" description="Histidine kinase/HSP90-like ATPase" evidence="10">
    <location>
        <begin position="288"/>
        <end position="378"/>
    </location>
</feature>
<evidence type="ECO:0000256" key="7">
    <source>
        <dbReference type="ARBA" id="ARBA00022840"/>
    </source>
</evidence>
<feature type="transmembrane region" description="Helical" evidence="9">
    <location>
        <begin position="40"/>
        <end position="57"/>
    </location>
</feature>
<evidence type="ECO:0000313" key="12">
    <source>
        <dbReference type="Proteomes" id="UP000262172"/>
    </source>
</evidence>
<dbReference type="GO" id="GO:0046983">
    <property type="term" value="F:protein dimerization activity"/>
    <property type="evidence" value="ECO:0007669"/>
    <property type="project" value="InterPro"/>
</dbReference>
<dbReference type="InterPro" id="IPR036890">
    <property type="entry name" value="HATPase_C_sf"/>
</dbReference>
<evidence type="ECO:0000256" key="8">
    <source>
        <dbReference type="ARBA" id="ARBA00023012"/>
    </source>
</evidence>
<dbReference type="Pfam" id="PF23539">
    <property type="entry name" value="DUF7134"/>
    <property type="match status" value="1"/>
</dbReference>
<gene>
    <name evidence="11" type="ORF">DY023_10990</name>
</gene>
<dbReference type="GO" id="GO:0005524">
    <property type="term" value="F:ATP binding"/>
    <property type="evidence" value="ECO:0007669"/>
    <property type="project" value="UniProtKB-KW"/>
</dbReference>
<sequence length="385" mass="40077">MTETAAGRTGVDARLGDVALALAVALVIAVVIAADPDGRTSWGAYLAAAGFGAILLLRRRFPLAVLAVSILGIFGYYTIDLPPIGMVLPAVGALYSTAEMRRPWWAAIGAAVLIAVASVYRMDGTEPDSALNGYTFMTEVALAAAAIALGTAVRLTREARERTRLIARLTAAEEAHAADARLHEERMRMARDLHDTIGHTLSVASLHAGVAAEADDPEATRAALDEVRAATSEALRELRRTVKVLRDDRQTEPEPVLGLASTEPLFAAARGAGLRVDAVIAVADLPKAVDAAAYRIVQESLTNVLRHADATQIAVSATADGDVLELSITDDGGGRGSSATGEGGAGIRGMRERAEMLGGTLAAGRSATGFVVDARLPLSGEEEIA</sequence>
<dbReference type="Pfam" id="PF07730">
    <property type="entry name" value="HisKA_3"/>
    <property type="match status" value="1"/>
</dbReference>
<name>A0A371NSC1_9MICO</name>
<keyword evidence="3" id="KW-0597">Phosphoprotein</keyword>
<keyword evidence="9" id="KW-1133">Transmembrane helix</keyword>
<dbReference type="SUPFAM" id="SSF55874">
    <property type="entry name" value="ATPase domain of HSP90 chaperone/DNA topoisomerase II/histidine kinase"/>
    <property type="match status" value="1"/>
</dbReference>
<dbReference type="Gene3D" id="1.20.5.1930">
    <property type="match status" value="1"/>
</dbReference>
<dbReference type="OrthoDB" id="227596at2"/>
<feature type="transmembrane region" description="Helical" evidence="9">
    <location>
        <begin position="15"/>
        <end position="34"/>
    </location>
</feature>
<dbReference type="EMBL" id="QUAB01000043">
    <property type="protein sequence ID" value="REJ05102.1"/>
    <property type="molecule type" value="Genomic_DNA"/>
</dbReference>
<evidence type="ECO:0000256" key="6">
    <source>
        <dbReference type="ARBA" id="ARBA00022777"/>
    </source>
</evidence>
<evidence type="ECO:0000256" key="4">
    <source>
        <dbReference type="ARBA" id="ARBA00022679"/>
    </source>
</evidence>
<dbReference type="Pfam" id="PF02518">
    <property type="entry name" value="HATPase_c"/>
    <property type="match status" value="1"/>
</dbReference>
<feature type="transmembrane region" description="Helical" evidence="9">
    <location>
        <begin position="104"/>
        <end position="122"/>
    </location>
</feature>
<dbReference type="GO" id="GO:0016020">
    <property type="term" value="C:membrane"/>
    <property type="evidence" value="ECO:0007669"/>
    <property type="project" value="InterPro"/>
</dbReference>
<protein>
    <recommendedName>
        <fullName evidence="2">histidine kinase</fullName>
        <ecNumber evidence="2">2.7.13.3</ecNumber>
    </recommendedName>
</protein>
<dbReference type="Proteomes" id="UP000262172">
    <property type="component" value="Unassembled WGS sequence"/>
</dbReference>
<dbReference type="RefSeq" id="WP_116242387.1">
    <property type="nucleotide sequence ID" value="NZ_QUAB01000043.1"/>
</dbReference>
<evidence type="ECO:0000313" key="11">
    <source>
        <dbReference type="EMBL" id="REJ05102.1"/>
    </source>
</evidence>
<reference evidence="11 12" key="1">
    <citation type="submission" date="2018-08" db="EMBL/GenBank/DDBJ databases">
        <title>Isolation, diversity and antifungal activity of Actinobacteria from cow dung.</title>
        <authorList>
            <person name="Ling L."/>
        </authorList>
    </citation>
    <scope>NUCLEOTIDE SEQUENCE [LARGE SCALE GENOMIC DNA]</scope>
    <source>
        <strain evidence="11 12">NEAU-LLE</strain>
    </source>
</reference>
<keyword evidence="8" id="KW-0902">Two-component regulatory system</keyword>
<evidence type="ECO:0000256" key="9">
    <source>
        <dbReference type="SAM" id="Phobius"/>
    </source>
</evidence>
<accession>A0A371NSC1</accession>
<dbReference type="PANTHER" id="PTHR24421:SF10">
    <property type="entry name" value="NITRATE_NITRITE SENSOR PROTEIN NARQ"/>
    <property type="match status" value="1"/>
</dbReference>